<dbReference type="Gene3D" id="3.40.1110.10">
    <property type="entry name" value="Calcium-transporting ATPase, cytoplasmic domain N"/>
    <property type="match status" value="1"/>
</dbReference>
<dbReference type="PRINTS" id="PR00119">
    <property type="entry name" value="CATATPASE"/>
</dbReference>
<dbReference type="GO" id="GO:1902600">
    <property type="term" value="P:proton transmembrane transport"/>
    <property type="evidence" value="ECO:0007669"/>
    <property type="project" value="TreeGrafter"/>
</dbReference>
<dbReference type="InterPro" id="IPR008250">
    <property type="entry name" value="ATPase_P-typ_transduc_dom_A_sf"/>
</dbReference>
<protein>
    <submittedName>
        <fullName evidence="7">Cation_ATPase_N domain-containing protein</fullName>
    </submittedName>
</protein>
<dbReference type="PANTHER" id="PTHR43294:SF21">
    <property type="entry name" value="CATION TRANSPORTING ATPASE"/>
    <property type="match status" value="1"/>
</dbReference>
<dbReference type="EMBL" id="UXUI01009795">
    <property type="protein sequence ID" value="VDD94321.1"/>
    <property type="molecule type" value="Genomic_DNA"/>
</dbReference>
<keyword evidence="3" id="KW-0812">Transmembrane</keyword>
<dbReference type="InterPro" id="IPR023299">
    <property type="entry name" value="ATPase_P-typ_cyto_dom_N"/>
</dbReference>
<keyword evidence="2" id="KW-1003">Cell membrane</keyword>
<dbReference type="STRING" id="51028.A0A0N4VFY1"/>
<sequence length="1167" mass="131420">MKSTSDSSSHSFLDMIILHKKVLSWIRNRINGKAPSEASEVEDEVTDDRAEVVPHQLLRMYFFQDIEISCGFFEHTLSLEHLNNLFPLSRISIENPKNSRGLNKDEANHKLMHEGRNVICPVSSATEIRMFLAQFLNTFRMLLLFAAFICFIIYIIEPVRLLELYIGAILVIISVLLSSFSYWQETRAYKQTRGFQSIIPTSCMVIREGVLVRVNASEIVIGDLVQLSPGARVPAELRLIYTDDLKLETSWITGELETLEFNEHCVSKETGALEAQNIAFNGCLCQDGEAIGIVIRTGNNTIMGKLAGMLSRAKVKPSRLTAETSSFVRFVTILAIIMGIITFIIGLVMSHFKHVVYTFINGFLMVIVANVPQGLPITVGTALMIVSRRLSKKRLYMKQLNVVDTLGTTSVLICDKTGVFTSNDVTVTGVWHDLRFCKNTPKVKRMKTDELLGLNLENSNDHESLLLVSMSLCNKAQIESIGSVDYTRWNSLSVRLYSNVLGYSRNMKSNANNVLDKEVHMDNPSLQGVCAAFRHKNICGQPLEVALLKFVEERASAQLIRTRYEIAYEVMQRYYHKVVVREKSLTASGQNEDETTKYFVFVKGVPEEVIKHCKKVACSEGLLAIDENTINKFADACGIFGKMGCSLLAFAAAELQCTDEIDLAMKIDNPSEYELCFLAMAALYTAPRNDVDVPLKRLENAGVWRGYYGEEAQMLIFFNIYLFQGIKCFMVTADHPSTAYTIAEKVGMLKPRKGEVMLSNLPDFLLTTNGEDAYKNHPGIVHGEMIEKMSESQWDKILKQQNVVFARTTPAQKLSIIKHVDCLHIDKRFLTGHFYIYNIIVICNFKQCQMRNEVVAITGDGILDAPALKKADVGIALEAIGSVFAKEAAHMVLINGELTNIVNAISEGRLFYENLKKTVAYTLSHLLPELYAVLLTFILGFPLGLSSIQVLTIDLVTEMPPSIALIFEPAERDMMESKPRPATSRLVSGSMIFYAYIIAGNIIAIGCVLAYLTVYWYHGIAITDLAFSWEHHWHANALNFTSNGLLFTPKMQLYIKGQAAAAWHITLVVSQVFHVWMCTTRRVSLFHHNFSNLPIIFSIMMEIVLLNFFIYTPGIQTWIGVCHPPVFVWAFGVAVALLLLIYNEVFFYRLAYKIQAKVVFFLFLYSR</sequence>
<evidence type="ECO:0000313" key="7">
    <source>
        <dbReference type="WBParaSite" id="EVEC_0000966201-mRNA-1"/>
    </source>
</evidence>
<dbReference type="InterPro" id="IPR004014">
    <property type="entry name" value="ATPase_P-typ_cation-transptr_N"/>
</dbReference>
<feature type="transmembrane region" description="Helical" evidence="3">
    <location>
        <begin position="162"/>
        <end position="183"/>
    </location>
</feature>
<dbReference type="GO" id="GO:0005886">
    <property type="term" value="C:plasma membrane"/>
    <property type="evidence" value="ECO:0007669"/>
    <property type="project" value="UniProtKB-SubCell"/>
</dbReference>
<dbReference type="GO" id="GO:0000166">
    <property type="term" value="F:nucleotide binding"/>
    <property type="evidence" value="ECO:0007669"/>
    <property type="project" value="InterPro"/>
</dbReference>
<dbReference type="InterPro" id="IPR006068">
    <property type="entry name" value="ATPase_P-typ_cation-transptr_C"/>
</dbReference>
<gene>
    <name evidence="5" type="ORF">EVEC_LOCUS9072</name>
</gene>
<dbReference type="InterPro" id="IPR036412">
    <property type="entry name" value="HAD-like_sf"/>
</dbReference>
<feature type="transmembrane region" description="Helical" evidence="3">
    <location>
        <begin position="1090"/>
        <end position="1111"/>
    </location>
</feature>
<keyword evidence="6" id="KW-1185">Reference proteome</keyword>
<feature type="domain" description="Cation-transporting P-type ATPase N-terminal" evidence="4">
    <location>
        <begin position="73"/>
        <end position="155"/>
    </location>
</feature>
<evidence type="ECO:0000256" key="1">
    <source>
        <dbReference type="ARBA" id="ARBA00004651"/>
    </source>
</evidence>
<dbReference type="AlphaFoldDB" id="A0A0N4VFY1"/>
<feature type="transmembrane region" description="Helical" evidence="3">
    <location>
        <begin position="139"/>
        <end position="156"/>
    </location>
</feature>
<reference evidence="7" key="1">
    <citation type="submission" date="2017-02" db="UniProtKB">
        <authorList>
            <consortium name="WormBaseParasite"/>
        </authorList>
    </citation>
    <scope>IDENTIFICATION</scope>
</reference>
<dbReference type="PRINTS" id="PR00121">
    <property type="entry name" value="NAKATPASE"/>
</dbReference>
<dbReference type="OrthoDB" id="3352408at2759"/>
<dbReference type="SUPFAM" id="SSF81653">
    <property type="entry name" value="Calcium ATPase, transduction domain A"/>
    <property type="match status" value="1"/>
</dbReference>
<reference evidence="5 6" key="2">
    <citation type="submission" date="2018-10" db="EMBL/GenBank/DDBJ databases">
        <authorList>
            <consortium name="Pathogen Informatics"/>
        </authorList>
    </citation>
    <scope>NUCLEOTIDE SEQUENCE [LARGE SCALE GENOMIC DNA]</scope>
</reference>
<evidence type="ECO:0000313" key="5">
    <source>
        <dbReference type="EMBL" id="VDD94321.1"/>
    </source>
</evidence>
<feature type="transmembrane region" description="Helical" evidence="3">
    <location>
        <begin position="991"/>
        <end position="1017"/>
    </location>
</feature>
<feature type="transmembrane region" description="Helical" evidence="3">
    <location>
        <begin position="355"/>
        <end position="386"/>
    </location>
</feature>
<keyword evidence="3" id="KW-1133">Transmembrane helix</keyword>
<organism evidence="7">
    <name type="scientific">Enterobius vermicularis</name>
    <name type="common">Human pinworm</name>
    <dbReference type="NCBI Taxonomy" id="51028"/>
    <lineage>
        <taxon>Eukaryota</taxon>
        <taxon>Metazoa</taxon>
        <taxon>Ecdysozoa</taxon>
        <taxon>Nematoda</taxon>
        <taxon>Chromadorea</taxon>
        <taxon>Rhabditida</taxon>
        <taxon>Spirurina</taxon>
        <taxon>Oxyuridomorpha</taxon>
        <taxon>Oxyuroidea</taxon>
        <taxon>Oxyuridae</taxon>
        <taxon>Enterobius</taxon>
    </lineage>
</organism>
<comment type="subcellular location">
    <subcellularLocation>
        <location evidence="1">Cell membrane</location>
        <topology evidence="1">Multi-pass membrane protein</topology>
    </subcellularLocation>
</comment>
<dbReference type="Pfam" id="PF00122">
    <property type="entry name" value="E1-E2_ATPase"/>
    <property type="match status" value="1"/>
</dbReference>
<feature type="transmembrane region" description="Helical" evidence="3">
    <location>
        <begin position="327"/>
        <end position="349"/>
    </location>
</feature>
<dbReference type="InterPro" id="IPR050510">
    <property type="entry name" value="Cation_transp_ATPase_P-type"/>
</dbReference>
<name>A0A0N4VFY1_ENTVE</name>
<dbReference type="InterPro" id="IPR023298">
    <property type="entry name" value="ATPase_P-typ_TM_dom_sf"/>
</dbReference>
<dbReference type="PANTHER" id="PTHR43294">
    <property type="entry name" value="SODIUM/POTASSIUM-TRANSPORTING ATPASE SUBUNIT ALPHA"/>
    <property type="match status" value="1"/>
</dbReference>
<dbReference type="Pfam" id="PF00689">
    <property type="entry name" value="Cation_ATPase_C"/>
    <property type="match status" value="1"/>
</dbReference>
<evidence type="ECO:0000313" key="6">
    <source>
        <dbReference type="Proteomes" id="UP000274131"/>
    </source>
</evidence>
<evidence type="ECO:0000256" key="2">
    <source>
        <dbReference type="ARBA" id="ARBA00022475"/>
    </source>
</evidence>
<dbReference type="Proteomes" id="UP000274131">
    <property type="component" value="Unassembled WGS sequence"/>
</dbReference>
<dbReference type="InterPro" id="IPR059000">
    <property type="entry name" value="ATPase_P-type_domA"/>
</dbReference>
<evidence type="ECO:0000256" key="3">
    <source>
        <dbReference type="SAM" id="Phobius"/>
    </source>
</evidence>
<keyword evidence="3" id="KW-0472">Membrane</keyword>
<dbReference type="SUPFAM" id="SSF81660">
    <property type="entry name" value="Metal cation-transporting ATPase, ATP-binding domain N"/>
    <property type="match status" value="1"/>
</dbReference>
<dbReference type="Gene3D" id="2.70.150.10">
    <property type="entry name" value="Calcium-transporting ATPase, cytoplasmic transduction domain A"/>
    <property type="match status" value="1"/>
</dbReference>
<dbReference type="SUPFAM" id="SSF81665">
    <property type="entry name" value="Calcium ATPase, transmembrane domain M"/>
    <property type="match status" value="1"/>
</dbReference>
<dbReference type="Pfam" id="PF00690">
    <property type="entry name" value="Cation_ATPase_N"/>
    <property type="match status" value="1"/>
</dbReference>
<dbReference type="GO" id="GO:0019829">
    <property type="term" value="F:ATPase-coupled monoatomic cation transmembrane transporter activity"/>
    <property type="evidence" value="ECO:0007669"/>
    <property type="project" value="TreeGrafter"/>
</dbReference>
<proteinExistence type="predicted"/>
<dbReference type="Pfam" id="PF13246">
    <property type="entry name" value="Cation_ATPase"/>
    <property type="match status" value="1"/>
</dbReference>
<accession>A0A0N4VFY1</accession>
<dbReference type="SMART" id="SM00831">
    <property type="entry name" value="Cation_ATPase_N"/>
    <property type="match status" value="1"/>
</dbReference>
<feature type="transmembrane region" description="Helical" evidence="3">
    <location>
        <begin position="1126"/>
        <end position="1147"/>
    </location>
</feature>
<dbReference type="WBParaSite" id="EVEC_0000966201-mRNA-1">
    <property type="protein sequence ID" value="EVEC_0000966201-mRNA-1"/>
    <property type="gene ID" value="EVEC_0000966201"/>
</dbReference>
<dbReference type="SUPFAM" id="SSF56784">
    <property type="entry name" value="HAD-like"/>
    <property type="match status" value="1"/>
</dbReference>
<dbReference type="Gene3D" id="1.20.1110.10">
    <property type="entry name" value="Calcium-transporting ATPase, transmembrane domain"/>
    <property type="match status" value="2"/>
</dbReference>
<evidence type="ECO:0000259" key="4">
    <source>
        <dbReference type="SMART" id="SM00831"/>
    </source>
</evidence>